<dbReference type="SFLD" id="SFLDS00003">
    <property type="entry name" value="Haloacid_Dehalogenase"/>
    <property type="match status" value="1"/>
</dbReference>
<keyword evidence="7" id="KW-1278">Translocase</keyword>
<evidence type="ECO:0000313" key="13">
    <source>
        <dbReference type="EMBL" id="CAD8739290.1"/>
    </source>
</evidence>
<dbReference type="SUPFAM" id="SSF81665">
    <property type="entry name" value="Calcium ATPase, transmembrane domain M"/>
    <property type="match status" value="1"/>
</dbReference>
<protein>
    <recommendedName>
        <fullName evidence="12">Cation-transporting P-type ATPase N-terminal domain-containing protein</fullName>
    </recommendedName>
</protein>
<feature type="transmembrane region" description="Helical" evidence="11">
    <location>
        <begin position="116"/>
        <end position="137"/>
    </location>
</feature>
<dbReference type="Pfam" id="PF13246">
    <property type="entry name" value="Cation_ATPase"/>
    <property type="match status" value="1"/>
</dbReference>
<dbReference type="InterPro" id="IPR004014">
    <property type="entry name" value="ATPase_P-typ_cation-transptr_N"/>
</dbReference>
<keyword evidence="8 11" id="KW-1133">Transmembrane helix</keyword>
<dbReference type="Pfam" id="PF08282">
    <property type="entry name" value="Hydrolase_3"/>
    <property type="match status" value="1"/>
</dbReference>
<sequence>MAFPLSVDDFKKFVLLNINNRLGHDVRAKVLPVLEGYGSYEGLCEKLKTNIHSGINPDEVAQRQEHYGRNYIEQKPLTPFWKFCWDALQDPTLIFLSCASVVSIIIGTVFEPIECLGWLDGLAIMVAVIVVVLVGAIQESSKEKQFRALTDKASDDLVNVIRAGTQKQVSNRDVVVGDVLVLSTGDIITADGLVFERNTLKIFEGALTGESHAISKGPFEFKEKGHFEVPPDIDLQQMNVLPEGTPEERRAYYEPTPDKTPLVFKGTEVQDGEGKMLVIAVGNNTYEQILLGDKEDDEDDEGSGRSILQVKLDSMTMLITKVGAFFGIGIVIILFIRFGILFANTECCKEEWNNAVHNSQWIGFIITGITIFVVAVPEGLPLAVTIALAFSVRKMMTDQNMVKTSSACETMGSATTICSDKTGTLTTSMMTVMQSWVAGSKCEPKDVAGKYSDEVKSSISHAMTINTSEKTDIVAKTNKKIVDGKEVEEPVNDPNTGKYMIAYSGNATECAMIKFVNQLNGFDGNPGDASMPYKKIRNNFPESAEGRAAITFSSKRKRMSTLVPWTAGGFRLFTKGASEMVMSLCTTYLDSDGSTKPLDDATRKSLEDDVINEFASQGLRTISVAYRQFEASPAAEDGSLPEATETELVLACIVGIEDPLRPEVPDSVQTCRNAGIVVRMVTGDNLATAKAISRKAGILDPAKEASGDELAMTGEQFRTRVLSDQNSETPERCIIQSEMDAIWPKLRVLARSTPTDKLVLVTGIQKSRLVVDGYTRQVVAVTGDGTNDAPALKQADVGFAMYINGTQVAQQAADIVILDDNFQSIVAAVKWGRCVYDNICKFLQFQLTVNITACTIAVVGAAVLTESPLKVIQLLWVNLIMDSFASLALATDDPNRVPGLKEQLLNRKPYPRTQALLSKIMVRNMFAHALYQLLVLFILIFCIGDVCEAGATINECGGVPYWRAPIDVGIRSGRPADYDLINLPADVKCIDAYKQDDPSTYWYVRDMPLDASGDTFEGAIPIRQRTYCEEQHGCGERSIHMTIVFNSFVLMQIFNEINTRKLHGEMNQFAGALYNDWFIRVMVGTLASQVVLVQVPGINTAFGCSGLDWAQWLVCVAIGASELLVHYLCALLPYEWIPLGSWAGSMDDATLDETAEEIRAEMAAKEKGAGNTPGDVEMSGVPQQVRN</sequence>
<dbReference type="SUPFAM" id="SSF81660">
    <property type="entry name" value="Metal cation-transporting ATPase, ATP-binding domain N"/>
    <property type="match status" value="1"/>
</dbReference>
<dbReference type="PANTHER" id="PTHR24093:SF369">
    <property type="entry name" value="CALCIUM-TRANSPORTING ATPASE"/>
    <property type="match status" value="1"/>
</dbReference>
<dbReference type="Pfam" id="PF00122">
    <property type="entry name" value="E1-E2_ATPase"/>
    <property type="match status" value="1"/>
</dbReference>
<keyword evidence="9 11" id="KW-0472">Membrane</keyword>
<dbReference type="InterPro" id="IPR018303">
    <property type="entry name" value="ATPase_P-typ_P_site"/>
</dbReference>
<evidence type="ECO:0000256" key="6">
    <source>
        <dbReference type="ARBA" id="ARBA00022842"/>
    </source>
</evidence>
<dbReference type="EMBL" id="HBFX01010618">
    <property type="protein sequence ID" value="CAD8951773.1"/>
    <property type="molecule type" value="Transcribed_RNA"/>
</dbReference>
<keyword evidence="6" id="KW-0460">Magnesium</keyword>
<dbReference type="InterPro" id="IPR023298">
    <property type="entry name" value="ATPase_P-typ_TM_dom_sf"/>
</dbReference>
<dbReference type="Pfam" id="PF00690">
    <property type="entry name" value="Cation_ATPase_N"/>
    <property type="match status" value="1"/>
</dbReference>
<dbReference type="SFLD" id="SFLDF00027">
    <property type="entry name" value="p-type_atpase"/>
    <property type="match status" value="1"/>
</dbReference>
<keyword evidence="4" id="KW-0547">Nucleotide-binding</keyword>
<dbReference type="AlphaFoldDB" id="A0A6U4TLY8"/>
<feature type="transmembrane region" description="Helical" evidence="11">
    <location>
        <begin position="318"/>
        <end position="341"/>
    </location>
</feature>
<evidence type="ECO:0000256" key="7">
    <source>
        <dbReference type="ARBA" id="ARBA00022967"/>
    </source>
</evidence>
<evidence type="ECO:0000259" key="12">
    <source>
        <dbReference type="SMART" id="SM00831"/>
    </source>
</evidence>
<feature type="transmembrane region" description="Helical" evidence="11">
    <location>
        <begin position="92"/>
        <end position="110"/>
    </location>
</feature>
<dbReference type="PRINTS" id="PR00119">
    <property type="entry name" value="CATATPASE"/>
</dbReference>
<evidence type="ECO:0000256" key="2">
    <source>
        <dbReference type="ARBA" id="ARBA00022692"/>
    </source>
</evidence>
<dbReference type="SUPFAM" id="SSF81653">
    <property type="entry name" value="Calcium ATPase, transduction domain A"/>
    <property type="match status" value="1"/>
</dbReference>
<dbReference type="SFLD" id="SFLDG00002">
    <property type="entry name" value="C1.7:_P-type_atpase_like"/>
    <property type="match status" value="1"/>
</dbReference>
<organism evidence="13">
    <name type="scientific">Hemiselmis andersenii</name>
    <name type="common">Cryptophyte alga</name>
    <dbReference type="NCBI Taxonomy" id="464988"/>
    <lineage>
        <taxon>Eukaryota</taxon>
        <taxon>Cryptophyceae</taxon>
        <taxon>Cryptomonadales</taxon>
        <taxon>Hemiselmidaceae</taxon>
        <taxon>Hemiselmis</taxon>
    </lineage>
</organism>
<evidence type="ECO:0000256" key="5">
    <source>
        <dbReference type="ARBA" id="ARBA00022840"/>
    </source>
</evidence>
<dbReference type="Gene3D" id="3.40.50.1000">
    <property type="entry name" value="HAD superfamily/HAD-like"/>
    <property type="match status" value="1"/>
</dbReference>
<gene>
    <name evidence="14" type="ORF">HAND00432_LOCUS6308</name>
    <name evidence="13" type="ORF">HAND1043_LOCUS5782</name>
</gene>
<reference evidence="13" key="1">
    <citation type="submission" date="2021-01" db="EMBL/GenBank/DDBJ databases">
        <authorList>
            <person name="Corre E."/>
            <person name="Pelletier E."/>
            <person name="Niang G."/>
            <person name="Scheremetjew M."/>
            <person name="Finn R."/>
            <person name="Kale V."/>
            <person name="Holt S."/>
            <person name="Cochrane G."/>
            <person name="Meng A."/>
            <person name="Brown T."/>
            <person name="Cohen L."/>
        </authorList>
    </citation>
    <scope>NUCLEOTIDE SEQUENCE</scope>
    <source>
        <strain evidence="13">CCMP441</strain>
        <strain evidence="14">CCMP644</strain>
    </source>
</reference>
<evidence type="ECO:0000313" key="14">
    <source>
        <dbReference type="EMBL" id="CAD8951773.1"/>
    </source>
</evidence>
<dbReference type="EMBL" id="HBFK01009614">
    <property type="protein sequence ID" value="CAD8739290.1"/>
    <property type="molecule type" value="Transcribed_RNA"/>
</dbReference>
<dbReference type="GO" id="GO:0016887">
    <property type="term" value="F:ATP hydrolysis activity"/>
    <property type="evidence" value="ECO:0007669"/>
    <property type="project" value="InterPro"/>
</dbReference>
<accession>A0A6U4TLY8</accession>
<comment type="subcellular location">
    <subcellularLocation>
        <location evidence="1">Endomembrane system</location>
        <topology evidence="1">Multi-pass membrane protein</topology>
    </subcellularLocation>
</comment>
<evidence type="ECO:0000256" key="1">
    <source>
        <dbReference type="ARBA" id="ARBA00004127"/>
    </source>
</evidence>
<dbReference type="InterPro" id="IPR036412">
    <property type="entry name" value="HAD-like_sf"/>
</dbReference>
<dbReference type="SMART" id="SM00831">
    <property type="entry name" value="Cation_ATPase_N"/>
    <property type="match status" value="1"/>
</dbReference>
<dbReference type="InterPro" id="IPR059000">
    <property type="entry name" value="ATPase_P-type_domA"/>
</dbReference>
<dbReference type="PROSITE" id="PS00154">
    <property type="entry name" value="ATPASE_E1_E2"/>
    <property type="match status" value="1"/>
</dbReference>
<dbReference type="GO" id="GO:0046872">
    <property type="term" value="F:metal ion binding"/>
    <property type="evidence" value="ECO:0007669"/>
    <property type="project" value="UniProtKB-KW"/>
</dbReference>
<dbReference type="InterPro" id="IPR023214">
    <property type="entry name" value="HAD_sf"/>
</dbReference>
<keyword evidence="5" id="KW-0067">ATP-binding</keyword>
<keyword evidence="3" id="KW-0479">Metal-binding</keyword>
<feature type="transmembrane region" description="Helical" evidence="11">
    <location>
        <begin position="361"/>
        <end position="390"/>
    </location>
</feature>
<evidence type="ECO:0000256" key="11">
    <source>
        <dbReference type="SAM" id="Phobius"/>
    </source>
</evidence>
<dbReference type="GO" id="GO:0012505">
    <property type="term" value="C:endomembrane system"/>
    <property type="evidence" value="ECO:0007669"/>
    <property type="project" value="UniProtKB-SubCell"/>
</dbReference>
<dbReference type="PANTHER" id="PTHR24093">
    <property type="entry name" value="CATION TRANSPORTING ATPASE"/>
    <property type="match status" value="1"/>
</dbReference>
<evidence type="ECO:0000256" key="10">
    <source>
        <dbReference type="SAM" id="MobiDB-lite"/>
    </source>
</evidence>
<dbReference type="NCBIfam" id="TIGR01494">
    <property type="entry name" value="ATPase_P-type"/>
    <property type="match status" value="2"/>
</dbReference>
<feature type="domain" description="Cation-transporting P-type ATPase N-terminal" evidence="12">
    <location>
        <begin position="36"/>
        <end position="108"/>
    </location>
</feature>
<dbReference type="InterPro" id="IPR008250">
    <property type="entry name" value="ATPase_P-typ_transduc_dom_A_sf"/>
</dbReference>
<dbReference type="Gene3D" id="1.20.1110.10">
    <property type="entry name" value="Calcium-transporting ATPase, transmembrane domain"/>
    <property type="match status" value="2"/>
</dbReference>
<dbReference type="Gene3D" id="2.70.150.10">
    <property type="entry name" value="Calcium-transporting ATPase, cytoplasmic transduction domain A"/>
    <property type="match status" value="1"/>
</dbReference>
<keyword evidence="2 11" id="KW-0812">Transmembrane</keyword>
<evidence type="ECO:0000256" key="9">
    <source>
        <dbReference type="ARBA" id="ARBA00023136"/>
    </source>
</evidence>
<feature type="region of interest" description="Disordered" evidence="10">
    <location>
        <begin position="1164"/>
        <end position="1187"/>
    </location>
</feature>
<dbReference type="InterPro" id="IPR044492">
    <property type="entry name" value="P_typ_ATPase_HD_dom"/>
</dbReference>
<proteinExistence type="predicted"/>
<dbReference type="InterPro" id="IPR023299">
    <property type="entry name" value="ATPase_P-typ_cyto_dom_N"/>
</dbReference>
<dbReference type="GO" id="GO:0005388">
    <property type="term" value="F:P-type calcium transporter activity"/>
    <property type="evidence" value="ECO:0007669"/>
    <property type="project" value="TreeGrafter"/>
</dbReference>
<evidence type="ECO:0000256" key="3">
    <source>
        <dbReference type="ARBA" id="ARBA00022723"/>
    </source>
</evidence>
<evidence type="ECO:0000256" key="4">
    <source>
        <dbReference type="ARBA" id="ARBA00022741"/>
    </source>
</evidence>
<dbReference type="InterPro" id="IPR006068">
    <property type="entry name" value="ATPase_P-typ_cation-transptr_C"/>
</dbReference>
<dbReference type="SUPFAM" id="SSF56784">
    <property type="entry name" value="HAD-like"/>
    <property type="match status" value="1"/>
</dbReference>
<dbReference type="InterPro" id="IPR001757">
    <property type="entry name" value="P_typ_ATPase"/>
</dbReference>
<dbReference type="GO" id="GO:0005886">
    <property type="term" value="C:plasma membrane"/>
    <property type="evidence" value="ECO:0007669"/>
    <property type="project" value="TreeGrafter"/>
</dbReference>
<dbReference type="Gene3D" id="3.40.1110.10">
    <property type="entry name" value="Calcium-transporting ATPase, cytoplasmic domain N"/>
    <property type="match status" value="1"/>
</dbReference>
<evidence type="ECO:0000256" key="8">
    <source>
        <dbReference type="ARBA" id="ARBA00022989"/>
    </source>
</evidence>
<dbReference type="Pfam" id="PF00689">
    <property type="entry name" value="Cation_ATPase_C"/>
    <property type="match status" value="1"/>
</dbReference>
<name>A0A6U4TLY8_HEMAN</name>
<dbReference type="GO" id="GO:0005524">
    <property type="term" value="F:ATP binding"/>
    <property type="evidence" value="ECO:0007669"/>
    <property type="project" value="UniProtKB-KW"/>
</dbReference>